<dbReference type="EMBL" id="MN738786">
    <property type="protein sequence ID" value="QHT36890.1"/>
    <property type="molecule type" value="Genomic_DNA"/>
</dbReference>
<evidence type="ECO:0000256" key="1">
    <source>
        <dbReference type="SAM" id="Phobius"/>
    </source>
</evidence>
<feature type="transmembrane region" description="Helical" evidence="1">
    <location>
        <begin position="254"/>
        <end position="277"/>
    </location>
</feature>
<reference evidence="2" key="1">
    <citation type="journal article" date="2020" name="Nature">
        <title>Giant virus diversity and host interactions through global metagenomics.</title>
        <authorList>
            <person name="Schulz F."/>
            <person name="Roux S."/>
            <person name="Paez-Espino D."/>
            <person name="Jungbluth S."/>
            <person name="Walsh D.A."/>
            <person name="Denef V.J."/>
            <person name="McMahon K.D."/>
            <person name="Konstantinidis K.T."/>
            <person name="Eloe-Fadrosh E.A."/>
            <person name="Kyrpides N.C."/>
            <person name="Woyke T."/>
        </authorList>
    </citation>
    <scope>NUCLEOTIDE SEQUENCE</scope>
    <source>
        <strain evidence="2">GVMAG-S-ERX555967-130</strain>
    </source>
</reference>
<organism evidence="2">
    <name type="scientific">viral metagenome</name>
    <dbReference type="NCBI Taxonomy" id="1070528"/>
    <lineage>
        <taxon>unclassified sequences</taxon>
        <taxon>metagenomes</taxon>
        <taxon>organismal metagenomes</taxon>
    </lineage>
</organism>
<protein>
    <recommendedName>
        <fullName evidence="3">Glycosyltransferase</fullName>
    </recommendedName>
</protein>
<proteinExistence type="predicted"/>
<keyword evidence="1" id="KW-0812">Transmembrane</keyword>
<dbReference type="AlphaFoldDB" id="A0A6C0FAI5"/>
<name>A0A6C0FAI5_9ZZZZ</name>
<evidence type="ECO:0008006" key="3">
    <source>
        <dbReference type="Google" id="ProtNLM"/>
    </source>
</evidence>
<accession>A0A6C0FAI5</accession>
<sequence>MDPKTLSNHNCYKIDELHLDKGLLDTLVDAVYVLLLENSPRSESVYRQLNEYKLSRNVFVFINKGYKHCEKRLCQQKPAFDLMDANAQVMYHSQEKGYNNILILEDDFLFDERIRDPVILQEIGEFVNKREFNVYNLGVIGLPIDPWATHMRMFVTGIAHAVIYSPQGKQRVLDEYKKDPCMTSPWISRLFVDFRGHDLWYNRFLEKQYSYKTPICYQIFPDTENKKEWQTSIGNLCLSLLKLTKQPKPGWDNLYMLFKLISYVLYLVIVFVLYILYKKIR</sequence>
<evidence type="ECO:0000313" key="2">
    <source>
        <dbReference type="EMBL" id="QHT36890.1"/>
    </source>
</evidence>
<keyword evidence="1" id="KW-1133">Transmembrane helix</keyword>
<keyword evidence="1" id="KW-0472">Membrane</keyword>